<keyword evidence="9" id="KW-1185">Reference proteome</keyword>
<proteinExistence type="predicted"/>
<dbReference type="InterPro" id="IPR036291">
    <property type="entry name" value="NAD(P)-bd_dom_sf"/>
</dbReference>
<protein>
    <recommendedName>
        <fullName evidence="2">precorrin-2 dehydrogenase</fullName>
        <ecNumber evidence="2">1.3.1.76</ecNumber>
    </recommendedName>
</protein>
<evidence type="ECO:0000259" key="7">
    <source>
        <dbReference type="Pfam" id="PF14824"/>
    </source>
</evidence>
<dbReference type="InterPro" id="IPR006367">
    <property type="entry name" value="Sirohaem_synthase_N"/>
</dbReference>
<evidence type="ECO:0000256" key="2">
    <source>
        <dbReference type="ARBA" id="ARBA00012400"/>
    </source>
</evidence>
<dbReference type="SUPFAM" id="SSF75615">
    <property type="entry name" value="Siroheme synthase middle domains-like"/>
    <property type="match status" value="1"/>
</dbReference>
<sequence>MRYYPVCLDLKRKNCLVVGGGKVALRKIKRLLDGGANIKLVAKEVIPELKSIISDKKITYLGAEYKTDYLKDVFLVIGATNDEILNARLSKEANAANILCNIVDQPEKCNFIVPSVVTRGDLTIAISTAGKSPAMAKKLREELEKQFGEDYALFLKLLGKLRSYLKKVVPHQKEREAILNKLVNSNLLVYIKEKNMEAVKKEIKKLVPKISDLDKLLNFKLKEKSQNNV</sequence>
<name>A0A7U4QI98_DESA2</name>
<dbReference type="EMBL" id="CP013015">
    <property type="protein sequence ID" value="AMM39821.1"/>
    <property type="molecule type" value="Genomic_DNA"/>
</dbReference>
<dbReference type="KEGG" id="daw:HS1_000014"/>
<dbReference type="SUPFAM" id="SSF51735">
    <property type="entry name" value="NAD(P)-binding Rossmann-fold domains"/>
    <property type="match status" value="1"/>
</dbReference>
<dbReference type="PANTHER" id="PTHR35330:SF1">
    <property type="entry name" value="SIROHEME BIOSYNTHESIS PROTEIN MET8"/>
    <property type="match status" value="1"/>
</dbReference>
<dbReference type="GO" id="GO:0043115">
    <property type="term" value="F:precorrin-2 dehydrogenase activity"/>
    <property type="evidence" value="ECO:0007669"/>
    <property type="project" value="UniProtKB-EC"/>
</dbReference>
<accession>A0A7U4QI98</accession>
<dbReference type="RefSeq" id="WP_066060062.1">
    <property type="nucleotide sequence ID" value="NZ_CP013015.1"/>
</dbReference>
<organism evidence="8 9">
    <name type="scientific">Desulfofervidus auxilii</name>
    <dbReference type="NCBI Taxonomy" id="1621989"/>
    <lineage>
        <taxon>Bacteria</taxon>
        <taxon>Pseudomonadati</taxon>
        <taxon>Thermodesulfobacteriota</taxon>
        <taxon>Candidatus Desulfofervidia</taxon>
        <taxon>Candidatus Desulfofervidales</taxon>
        <taxon>Candidatus Desulfofervidaceae</taxon>
        <taxon>Candidatus Desulfofervidus</taxon>
    </lineage>
</organism>
<reference evidence="8 9" key="1">
    <citation type="submission" date="2015-10" db="EMBL/GenBank/DDBJ databases">
        <title>Candidatus Desulfofervidus auxilii, a hydrogenotrophic sulfate-reducing bacterium involved in the thermophilic anaerobic oxidation of methane.</title>
        <authorList>
            <person name="Krukenberg V."/>
            <person name="Richter M."/>
            <person name="Wegener G."/>
        </authorList>
    </citation>
    <scope>NUCLEOTIDE SEQUENCE [LARGE SCALE GENOMIC DNA]</scope>
    <source>
        <strain evidence="8 9">HS1</strain>
    </source>
</reference>
<dbReference type="InterPro" id="IPR028161">
    <property type="entry name" value="Met8-like"/>
</dbReference>
<dbReference type="Gene3D" id="1.10.8.610">
    <property type="entry name" value="SirC, precorrin-2 dehydrogenase, C-terminal helical domain-like"/>
    <property type="match status" value="1"/>
</dbReference>
<dbReference type="InterPro" id="IPR028281">
    <property type="entry name" value="Sirohaem_synthase_central"/>
</dbReference>
<feature type="domain" description="Siroheme synthase central" evidence="7">
    <location>
        <begin position="119"/>
        <end position="146"/>
    </location>
</feature>
<keyword evidence="4" id="KW-0520">NAD</keyword>
<dbReference type="Pfam" id="PF13241">
    <property type="entry name" value="NAD_binding_7"/>
    <property type="match status" value="1"/>
</dbReference>
<evidence type="ECO:0000256" key="4">
    <source>
        <dbReference type="ARBA" id="ARBA00023027"/>
    </source>
</evidence>
<evidence type="ECO:0000256" key="5">
    <source>
        <dbReference type="ARBA" id="ARBA00023244"/>
    </source>
</evidence>
<evidence type="ECO:0000256" key="3">
    <source>
        <dbReference type="ARBA" id="ARBA00023002"/>
    </source>
</evidence>
<evidence type="ECO:0000313" key="8">
    <source>
        <dbReference type="EMBL" id="AMM39821.1"/>
    </source>
</evidence>
<dbReference type="PANTHER" id="PTHR35330">
    <property type="entry name" value="SIROHEME BIOSYNTHESIS PROTEIN MET8"/>
    <property type="match status" value="1"/>
</dbReference>
<comment type="pathway">
    <text evidence="1">Porphyrin-containing compound metabolism; siroheme biosynthesis; sirohydrochlorin from precorrin-2: step 1/1.</text>
</comment>
<dbReference type="Proteomes" id="UP000070560">
    <property type="component" value="Chromosome"/>
</dbReference>
<dbReference type="InterPro" id="IPR042518">
    <property type="entry name" value="SirC_C"/>
</dbReference>
<dbReference type="NCBIfam" id="TIGR01470">
    <property type="entry name" value="cysG_Nterm"/>
    <property type="match status" value="1"/>
</dbReference>
<evidence type="ECO:0000313" key="9">
    <source>
        <dbReference type="Proteomes" id="UP000070560"/>
    </source>
</evidence>
<dbReference type="OrthoDB" id="9815856at2"/>
<dbReference type="UniPathway" id="UPA00262">
    <property type="reaction ID" value="UER00222"/>
</dbReference>
<keyword evidence="3" id="KW-0560">Oxidoreductase</keyword>
<dbReference type="AlphaFoldDB" id="A0A7U4QI98"/>
<keyword evidence="5" id="KW-0627">Porphyrin biosynthesis</keyword>
<dbReference type="Gene3D" id="3.40.50.720">
    <property type="entry name" value="NAD(P)-binding Rossmann-like Domain"/>
    <property type="match status" value="1"/>
</dbReference>
<dbReference type="EC" id="1.3.1.76" evidence="2"/>
<dbReference type="GO" id="GO:0019354">
    <property type="term" value="P:siroheme biosynthetic process"/>
    <property type="evidence" value="ECO:0007669"/>
    <property type="project" value="UniProtKB-UniPathway"/>
</dbReference>
<evidence type="ECO:0000256" key="6">
    <source>
        <dbReference type="ARBA" id="ARBA00047561"/>
    </source>
</evidence>
<dbReference type="GO" id="GO:0004325">
    <property type="term" value="F:ferrochelatase activity"/>
    <property type="evidence" value="ECO:0007669"/>
    <property type="project" value="InterPro"/>
</dbReference>
<dbReference type="Pfam" id="PF14824">
    <property type="entry name" value="Sirohm_synth_M"/>
    <property type="match status" value="1"/>
</dbReference>
<comment type="catalytic activity">
    <reaction evidence="6">
        <text>precorrin-2 + NAD(+) = sirohydrochlorin + NADH + 2 H(+)</text>
        <dbReference type="Rhea" id="RHEA:15613"/>
        <dbReference type="ChEBI" id="CHEBI:15378"/>
        <dbReference type="ChEBI" id="CHEBI:57540"/>
        <dbReference type="ChEBI" id="CHEBI:57945"/>
        <dbReference type="ChEBI" id="CHEBI:58351"/>
        <dbReference type="ChEBI" id="CHEBI:58827"/>
        <dbReference type="EC" id="1.3.1.76"/>
    </reaction>
</comment>
<evidence type="ECO:0000256" key="1">
    <source>
        <dbReference type="ARBA" id="ARBA00005010"/>
    </source>
</evidence>
<gene>
    <name evidence="8" type="ORF">HS1_000014</name>
</gene>